<evidence type="ECO:0000313" key="3">
    <source>
        <dbReference type="Proteomes" id="UP001501081"/>
    </source>
</evidence>
<dbReference type="Proteomes" id="UP001501081">
    <property type="component" value="Unassembled WGS sequence"/>
</dbReference>
<feature type="transmembrane region" description="Helical" evidence="1">
    <location>
        <begin position="164"/>
        <end position="182"/>
    </location>
</feature>
<evidence type="ECO:0000313" key="2">
    <source>
        <dbReference type="EMBL" id="GAA3979027.1"/>
    </source>
</evidence>
<protein>
    <recommendedName>
        <fullName evidence="4">Membrane protein YhhN</fullName>
    </recommendedName>
</protein>
<feature type="transmembrane region" description="Helical" evidence="1">
    <location>
        <begin position="12"/>
        <end position="30"/>
    </location>
</feature>
<dbReference type="InterPro" id="IPR046487">
    <property type="entry name" value="DUF6580"/>
</dbReference>
<name>A0ABP7Q9Y7_9SPHI</name>
<keyword evidence="1" id="KW-0812">Transmembrane</keyword>
<sequence length="196" mass="22299">MAHLKFNPRTILLLLMILVLTGFRLLVTFNSDELKFANFSSIGAVALFGGAYFKDNLKAFAFPLLSLFLSDFVLSTTIFSKYSSGFLYEGWYVVYFAFALMVLVGRLMLKNITIANLLASTLTIVLIHWIVTDFPIWFRNPSYTQDLAGFWLCLERAIPFEVRFLEGTVIYGAILFGAFEILKAKYPVLKLQTQKV</sequence>
<organism evidence="2 3">
    <name type="scientific">Pedobacter ginsengiterrae</name>
    <dbReference type="NCBI Taxonomy" id="871696"/>
    <lineage>
        <taxon>Bacteria</taxon>
        <taxon>Pseudomonadati</taxon>
        <taxon>Bacteroidota</taxon>
        <taxon>Sphingobacteriia</taxon>
        <taxon>Sphingobacteriales</taxon>
        <taxon>Sphingobacteriaceae</taxon>
        <taxon>Pedobacter</taxon>
    </lineage>
</organism>
<feature type="transmembrane region" description="Helical" evidence="1">
    <location>
        <begin position="36"/>
        <end position="53"/>
    </location>
</feature>
<proteinExistence type="predicted"/>
<keyword evidence="1" id="KW-0472">Membrane</keyword>
<evidence type="ECO:0008006" key="4">
    <source>
        <dbReference type="Google" id="ProtNLM"/>
    </source>
</evidence>
<reference evidence="3" key="1">
    <citation type="journal article" date="2019" name="Int. J. Syst. Evol. Microbiol.">
        <title>The Global Catalogue of Microorganisms (GCM) 10K type strain sequencing project: providing services to taxonomists for standard genome sequencing and annotation.</title>
        <authorList>
            <consortium name="The Broad Institute Genomics Platform"/>
            <consortium name="The Broad Institute Genome Sequencing Center for Infectious Disease"/>
            <person name="Wu L."/>
            <person name="Ma J."/>
        </authorList>
    </citation>
    <scope>NUCLEOTIDE SEQUENCE [LARGE SCALE GENOMIC DNA]</scope>
    <source>
        <strain evidence="3">JCM 17338</strain>
    </source>
</reference>
<dbReference type="Pfam" id="PF20221">
    <property type="entry name" value="DUF6580"/>
    <property type="match status" value="1"/>
</dbReference>
<accession>A0ABP7Q9Y7</accession>
<keyword evidence="1" id="KW-1133">Transmembrane helix</keyword>
<comment type="caution">
    <text evidence="2">The sequence shown here is derived from an EMBL/GenBank/DDBJ whole genome shotgun (WGS) entry which is preliminary data.</text>
</comment>
<evidence type="ECO:0000256" key="1">
    <source>
        <dbReference type="SAM" id="Phobius"/>
    </source>
</evidence>
<dbReference type="EMBL" id="BAABAK010000018">
    <property type="protein sequence ID" value="GAA3979027.1"/>
    <property type="molecule type" value="Genomic_DNA"/>
</dbReference>
<feature type="transmembrane region" description="Helical" evidence="1">
    <location>
        <begin position="91"/>
        <end position="109"/>
    </location>
</feature>
<gene>
    <name evidence="2" type="ORF">GCM10022246_33900</name>
</gene>
<feature type="transmembrane region" description="Helical" evidence="1">
    <location>
        <begin position="116"/>
        <end position="138"/>
    </location>
</feature>
<keyword evidence="3" id="KW-1185">Reference proteome</keyword>
<dbReference type="RefSeq" id="WP_316760321.1">
    <property type="nucleotide sequence ID" value="NZ_BAABAK010000018.1"/>
</dbReference>